<protein>
    <submittedName>
        <fullName evidence="1">Uncharacterized protein</fullName>
    </submittedName>
</protein>
<evidence type="ECO:0000313" key="1">
    <source>
        <dbReference type="EMBL" id="RMC19029.1"/>
    </source>
</evidence>
<accession>A0A3M0L0K7</accession>
<keyword evidence="2" id="KW-1185">Reference proteome</keyword>
<dbReference type="AlphaFoldDB" id="A0A3M0L0K7"/>
<comment type="caution">
    <text evidence="1">The sequence shown here is derived from an EMBL/GenBank/DDBJ whole genome shotgun (WGS) entry which is preliminary data.</text>
</comment>
<proteinExistence type="predicted"/>
<organism evidence="1 2">
    <name type="scientific">Hirundo rustica rustica</name>
    <dbReference type="NCBI Taxonomy" id="333673"/>
    <lineage>
        <taxon>Eukaryota</taxon>
        <taxon>Metazoa</taxon>
        <taxon>Chordata</taxon>
        <taxon>Craniata</taxon>
        <taxon>Vertebrata</taxon>
        <taxon>Euteleostomi</taxon>
        <taxon>Archelosauria</taxon>
        <taxon>Archosauria</taxon>
        <taxon>Dinosauria</taxon>
        <taxon>Saurischia</taxon>
        <taxon>Theropoda</taxon>
        <taxon>Coelurosauria</taxon>
        <taxon>Aves</taxon>
        <taxon>Neognathae</taxon>
        <taxon>Neoaves</taxon>
        <taxon>Telluraves</taxon>
        <taxon>Australaves</taxon>
        <taxon>Passeriformes</taxon>
        <taxon>Sylvioidea</taxon>
        <taxon>Hirundinidae</taxon>
        <taxon>Hirundo</taxon>
    </lineage>
</organism>
<reference evidence="1 2" key="1">
    <citation type="submission" date="2018-07" db="EMBL/GenBank/DDBJ databases">
        <title>A high quality draft genome assembly of the barn swallow (H. rustica rustica).</title>
        <authorList>
            <person name="Formenti G."/>
            <person name="Chiara M."/>
            <person name="Poveda L."/>
            <person name="Francoijs K.-J."/>
            <person name="Bonisoli-Alquati A."/>
            <person name="Canova L."/>
            <person name="Gianfranceschi L."/>
            <person name="Horner D.S."/>
            <person name="Saino N."/>
        </authorList>
    </citation>
    <scope>NUCLEOTIDE SEQUENCE [LARGE SCALE GENOMIC DNA]</scope>
    <source>
        <strain evidence="1">Chelidonia</strain>
        <tissue evidence="1">Blood</tissue>
    </source>
</reference>
<evidence type="ECO:0000313" key="2">
    <source>
        <dbReference type="Proteomes" id="UP000269221"/>
    </source>
</evidence>
<dbReference type="EMBL" id="QRBI01000095">
    <property type="protein sequence ID" value="RMC19029.1"/>
    <property type="molecule type" value="Genomic_DNA"/>
</dbReference>
<name>A0A3M0L0K7_HIRRU</name>
<sequence>MGDLVDNKLSMSEDCAAVAKKANDGMLVCISSRDREDIAMLYCHAQAIPEILFSILISAIPKRYEQAGEIPGKGHKDD</sequence>
<dbReference type="OrthoDB" id="10339310at2759"/>
<gene>
    <name evidence="1" type="ORF">DUI87_03633</name>
</gene>
<dbReference type="Proteomes" id="UP000269221">
    <property type="component" value="Unassembled WGS sequence"/>
</dbReference>